<dbReference type="PANTHER" id="PTHR33375:SF1">
    <property type="entry name" value="CHROMOSOME-PARTITIONING PROTEIN PARB-RELATED"/>
    <property type="match status" value="1"/>
</dbReference>
<evidence type="ECO:0000313" key="3">
    <source>
        <dbReference type="EMBL" id="MDZ5457107.1"/>
    </source>
</evidence>
<dbReference type="InterPro" id="IPR036086">
    <property type="entry name" value="ParB/Sulfiredoxin_sf"/>
</dbReference>
<keyword evidence="4" id="KW-1185">Reference proteome</keyword>
<dbReference type="InterPro" id="IPR037972">
    <property type="entry name" value="RepB_N"/>
</dbReference>
<dbReference type="InterPro" id="IPR050336">
    <property type="entry name" value="Chromosome_partition/occlusion"/>
</dbReference>
<name>A0ABU5IDA9_9BURK</name>
<dbReference type="EMBL" id="JAXOJX010000014">
    <property type="protein sequence ID" value="MDZ5457107.1"/>
    <property type="molecule type" value="Genomic_DNA"/>
</dbReference>
<evidence type="ECO:0000259" key="2">
    <source>
        <dbReference type="SMART" id="SM00470"/>
    </source>
</evidence>
<dbReference type="PANTHER" id="PTHR33375">
    <property type="entry name" value="CHROMOSOME-PARTITIONING PROTEIN PARB-RELATED"/>
    <property type="match status" value="1"/>
</dbReference>
<dbReference type="Pfam" id="PF02195">
    <property type="entry name" value="ParB_N"/>
    <property type="match status" value="1"/>
</dbReference>
<proteinExistence type="inferred from homology"/>
<dbReference type="RefSeq" id="WP_322465509.1">
    <property type="nucleotide sequence ID" value="NZ_JAXOJX010000014.1"/>
</dbReference>
<feature type="domain" description="ParB-like N-terminal" evidence="2">
    <location>
        <begin position="74"/>
        <end position="175"/>
    </location>
</feature>
<dbReference type="SUPFAM" id="SSF110849">
    <property type="entry name" value="ParB/Sulfiredoxin"/>
    <property type="match status" value="1"/>
</dbReference>
<dbReference type="InterPro" id="IPR003115">
    <property type="entry name" value="ParB_N"/>
</dbReference>
<comment type="caution">
    <text evidence="3">The sequence shown here is derived from an EMBL/GenBank/DDBJ whole genome shotgun (WGS) entry which is preliminary data.</text>
</comment>
<reference evidence="3 4" key="1">
    <citation type="submission" date="2023-11" db="EMBL/GenBank/DDBJ databases">
        <title>Draft genome of Azohydromonas lata strain H1 (DSM1123), a polyhydroxyalkanoate producer.</title>
        <authorList>
            <person name="Traversa D."/>
            <person name="D'Addabbo P."/>
            <person name="Pazzani C."/>
            <person name="Manzari C."/>
            <person name="Chiara M."/>
            <person name="Scrascia M."/>
        </authorList>
    </citation>
    <scope>NUCLEOTIDE SEQUENCE [LARGE SCALE GENOMIC DNA]</scope>
    <source>
        <strain evidence="3 4">H1</strain>
    </source>
</reference>
<accession>A0ABU5IDA9</accession>
<evidence type="ECO:0000256" key="1">
    <source>
        <dbReference type="ARBA" id="ARBA00006295"/>
    </source>
</evidence>
<dbReference type="Pfam" id="PF18090">
    <property type="entry name" value="SoPB_HTH"/>
    <property type="match status" value="1"/>
</dbReference>
<dbReference type="InterPro" id="IPR004437">
    <property type="entry name" value="ParB/RepB/Spo0J"/>
</dbReference>
<dbReference type="CDD" id="cd16405">
    <property type="entry name" value="RepB_like_N"/>
    <property type="match status" value="1"/>
</dbReference>
<evidence type="ECO:0000313" key="4">
    <source>
        <dbReference type="Proteomes" id="UP001293718"/>
    </source>
</evidence>
<dbReference type="InterPro" id="IPR040873">
    <property type="entry name" value="SoPB_HTH"/>
</dbReference>
<dbReference type="NCBIfam" id="TIGR00180">
    <property type="entry name" value="parB_part"/>
    <property type="match status" value="1"/>
</dbReference>
<gene>
    <name evidence="3" type="ORF">SM757_11050</name>
</gene>
<dbReference type="Gene3D" id="1.10.10.2830">
    <property type="match status" value="1"/>
</dbReference>
<dbReference type="Proteomes" id="UP001293718">
    <property type="component" value="Unassembled WGS sequence"/>
</dbReference>
<dbReference type="SMART" id="SM00470">
    <property type="entry name" value="ParB"/>
    <property type="match status" value="1"/>
</dbReference>
<sequence>MSKKLAAKAGLIQMPPVPGSAAAAAAAPMAGDESRAKTAPGSMLQFLSTQSAAIKEAEDLKERLREFDGAVPVRSLDAASIHPSRWANRHEASFSDAEFRELKTEIEAAGGNVQPVKVRPLSAAEAASAGRGVRYELVFGHRRHRACLELGLPVRALIEEVSDQQLFEAMERENRGRKNLSPWEQGCMYRRALDEGLYPSLRKLAESVQVDVSLVSKSVSLARLPAAVVEAFASPLEIQFRWAQPLSELLQKDPDAVLARARDLKGQGQALTAQAVFNALTGQEVVPAARSAAAHVRRDGRKLATLSRDARGRASLRFEAGVLAPEREEELLQLVEDFIRRQPA</sequence>
<dbReference type="SUPFAM" id="SSF109709">
    <property type="entry name" value="KorB DNA-binding domain-like"/>
    <property type="match status" value="1"/>
</dbReference>
<organism evidence="3 4">
    <name type="scientific">Azohydromonas lata</name>
    <dbReference type="NCBI Taxonomy" id="45677"/>
    <lineage>
        <taxon>Bacteria</taxon>
        <taxon>Pseudomonadati</taxon>
        <taxon>Pseudomonadota</taxon>
        <taxon>Betaproteobacteria</taxon>
        <taxon>Burkholderiales</taxon>
        <taxon>Sphaerotilaceae</taxon>
        <taxon>Azohydromonas</taxon>
    </lineage>
</organism>
<dbReference type="Gene3D" id="3.90.1530.30">
    <property type="match status" value="1"/>
</dbReference>
<protein>
    <submittedName>
        <fullName evidence="3">ParB/RepB/Spo0J family partition protein</fullName>
    </submittedName>
</protein>
<comment type="similarity">
    <text evidence="1">Belongs to the ParB family.</text>
</comment>